<dbReference type="Proteomes" id="UP001160148">
    <property type="component" value="Unassembled WGS sequence"/>
</dbReference>
<reference evidence="2 3" key="1">
    <citation type="submission" date="2023-01" db="EMBL/GenBank/DDBJ databases">
        <authorList>
            <person name="Whitehead M."/>
        </authorList>
    </citation>
    <scope>NUCLEOTIDE SEQUENCE [LARGE SCALE GENOMIC DNA]</scope>
</reference>
<sequence>MADTNNTLDKLKETFVGFGFPTTIVSDNGTHFTSIEFSSFCQSNGIKHLTIALGHSASNGSVENTEKSFKLGLKKILMSNPTLSLRSAINKYLLNYRNSQHPTTGYAPAELIFGKKVNLMV</sequence>
<dbReference type="InterPro" id="IPR036397">
    <property type="entry name" value="RNaseH_sf"/>
</dbReference>
<keyword evidence="3" id="KW-1185">Reference proteome</keyword>
<comment type="caution">
    <text evidence="2">The sequence shown here is derived from an EMBL/GenBank/DDBJ whole genome shotgun (WGS) entry which is preliminary data.</text>
</comment>
<dbReference type="PROSITE" id="PS50994">
    <property type="entry name" value="INTEGRASE"/>
    <property type="match status" value="1"/>
</dbReference>
<gene>
    <name evidence="2" type="ORF">MEUPH1_LOCUS6900</name>
</gene>
<dbReference type="SUPFAM" id="SSF53098">
    <property type="entry name" value="Ribonuclease H-like"/>
    <property type="match status" value="1"/>
</dbReference>
<name>A0AAV0W3X9_9HEMI</name>
<dbReference type="InterPro" id="IPR001584">
    <property type="entry name" value="Integrase_cat-core"/>
</dbReference>
<evidence type="ECO:0000313" key="2">
    <source>
        <dbReference type="EMBL" id="CAI6350440.1"/>
    </source>
</evidence>
<dbReference type="GO" id="GO:0003676">
    <property type="term" value="F:nucleic acid binding"/>
    <property type="evidence" value="ECO:0007669"/>
    <property type="project" value="InterPro"/>
</dbReference>
<organism evidence="2 3">
    <name type="scientific">Macrosiphum euphorbiae</name>
    <name type="common">potato aphid</name>
    <dbReference type="NCBI Taxonomy" id="13131"/>
    <lineage>
        <taxon>Eukaryota</taxon>
        <taxon>Metazoa</taxon>
        <taxon>Ecdysozoa</taxon>
        <taxon>Arthropoda</taxon>
        <taxon>Hexapoda</taxon>
        <taxon>Insecta</taxon>
        <taxon>Pterygota</taxon>
        <taxon>Neoptera</taxon>
        <taxon>Paraneoptera</taxon>
        <taxon>Hemiptera</taxon>
        <taxon>Sternorrhyncha</taxon>
        <taxon>Aphidomorpha</taxon>
        <taxon>Aphidoidea</taxon>
        <taxon>Aphididae</taxon>
        <taxon>Macrosiphini</taxon>
        <taxon>Macrosiphum</taxon>
    </lineage>
</organism>
<dbReference type="Gene3D" id="3.30.420.10">
    <property type="entry name" value="Ribonuclease H-like superfamily/Ribonuclease H"/>
    <property type="match status" value="1"/>
</dbReference>
<evidence type="ECO:0000259" key="1">
    <source>
        <dbReference type="PROSITE" id="PS50994"/>
    </source>
</evidence>
<dbReference type="GO" id="GO:0015074">
    <property type="term" value="P:DNA integration"/>
    <property type="evidence" value="ECO:0007669"/>
    <property type="project" value="InterPro"/>
</dbReference>
<dbReference type="AlphaFoldDB" id="A0AAV0W3X9"/>
<proteinExistence type="predicted"/>
<dbReference type="InterPro" id="IPR050951">
    <property type="entry name" value="Retrovirus_Pol_polyprotein"/>
</dbReference>
<feature type="domain" description="Integrase catalytic" evidence="1">
    <location>
        <begin position="1"/>
        <end position="116"/>
    </location>
</feature>
<protein>
    <recommendedName>
        <fullName evidence="1">Integrase catalytic domain-containing protein</fullName>
    </recommendedName>
</protein>
<accession>A0AAV0W3X9</accession>
<evidence type="ECO:0000313" key="3">
    <source>
        <dbReference type="Proteomes" id="UP001160148"/>
    </source>
</evidence>
<dbReference type="PANTHER" id="PTHR37984">
    <property type="entry name" value="PROTEIN CBG26694"/>
    <property type="match status" value="1"/>
</dbReference>
<dbReference type="InterPro" id="IPR012337">
    <property type="entry name" value="RNaseH-like_sf"/>
</dbReference>
<dbReference type="EMBL" id="CARXXK010000001">
    <property type="protein sequence ID" value="CAI6350440.1"/>
    <property type="molecule type" value="Genomic_DNA"/>
</dbReference>
<dbReference type="PANTHER" id="PTHR37984:SF5">
    <property type="entry name" value="PROTEIN NYNRIN-LIKE"/>
    <property type="match status" value="1"/>
</dbReference>